<dbReference type="SUPFAM" id="SSF53756">
    <property type="entry name" value="UDP-Glycosyltransferase/glycogen phosphorylase"/>
    <property type="match status" value="1"/>
</dbReference>
<organism evidence="2 3">
    <name type="scientific">Butyrivibrio hungatei</name>
    <dbReference type="NCBI Taxonomy" id="185008"/>
    <lineage>
        <taxon>Bacteria</taxon>
        <taxon>Bacillati</taxon>
        <taxon>Bacillota</taxon>
        <taxon>Clostridia</taxon>
        <taxon>Lachnospirales</taxon>
        <taxon>Lachnospiraceae</taxon>
        <taxon>Butyrivibrio</taxon>
    </lineage>
</organism>
<dbReference type="PANTHER" id="PTHR12526:SF630">
    <property type="entry name" value="GLYCOSYLTRANSFERASE"/>
    <property type="match status" value="1"/>
</dbReference>
<sequence>MSNSENKKHIAMYIGSLEKGGAERVMSNLADYFFEQGYKVTLVTTYLAANEYEVKHAAWKRVPAGAPNAVHVADLDENPVWVDLEGGEKGGIRRVFSALLKEEQAGRAANLKNRYEKLRNIWKDLKPDLVLSFLGKNNIMALSTATREGIKVVVSVRADPDMEYGTVGLKSAMLATFGKAAGVVVQSKGAKAKFPKYIQKKCIILPNSLNPSFIRKRYIGDREKKIVMVARINSNKNQEMVMRAFKDAAGEAFPDYSLVFYGDGPDSIKLQRLASELGIRKRVEFKGNVSNVAEHIEKAALFILASNHEGMPNSLIEAMSLGLPCISTDCPCGGPRDLIDDGVNGLLVPVGDKDAMARAITKVLSDKELSEKLGAEATKIQEICSPDVTNAKWKKYFDKIMEG</sequence>
<gene>
    <name evidence="2" type="ORF">SAMN02910451_01027</name>
</gene>
<reference evidence="3" key="1">
    <citation type="submission" date="2016-10" db="EMBL/GenBank/DDBJ databases">
        <authorList>
            <person name="Varghese N."/>
            <person name="Submissions S."/>
        </authorList>
    </citation>
    <scope>NUCLEOTIDE SEQUENCE [LARGE SCALE GENOMIC DNA]</scope>
    <source>
        <strain evidence="3">XBD2006</strain>
    </source>
</reference>
<dbReference type="AlphaFoldDB" id="A0A1G5CBF0"/>
<evidence type="ECO:0000313" key="2">
    <source>
        <dbReference type="EMBL" id="SCX99661.1"/>
    </source>
</evidence>
<accession>A0A1G5CBF0</accession>
<evidence type="ECO:0000259" key="1">
    <source>
        <dbReference type="Pfam" id="PF00534"/>
    </source>
</evidence>
<dbReference type="GO" id="GO:0016757">
    <property type="term" value="F:glycosyltransferase activity"/>
    <property type="evidence" value="ECO:0007669"/>
    <property type="project" value="InterPro"/>
</dbReference>
<dbReference type="EMBL" id="FMUR01000006">
    <property type="protein sequence ID" value="SCX99661.1"/>
    <property type="molecule type" value="Genomic_DNA"/>
</dbReference>
<dbReference type="RefSeq" id="WP_083334488.1">
    <property type="nucleotide sequence ID" value="NZ_FMUR01000006.1"/>
</dbReference>
<proteinExistence type="predicted"/>
<name>A0A1G5CBF0_9FIRM</name>
<dbReference type="PANTHER" id="PTHR12526">
    <property type="entry name" value="GLYCOSYLTRANSFERASE"/>
    <property type="match status" value="1"/>
</dbReference>
<protein>
    <submittedName>
        <fullName evidence="2">Glycosyl transferases group 1</fullName>
    </submittedName>
</protein>
<dbReference type="InterPro" id="IPR001296">
    <property type="entry name" value="Glyco_trans_1"/>
</dbReference>
<feature type="domain" description="Glycosyl transferase family 1" evidence="1">
    <location>
        <begin position="217"/>
        <end position="379"/>
    </location>
</feature>
<evidence type="ECO:0000313" key="3">
    <source>
        <dbReference type="Proteomes" id="UP000183047"/>
    </source>
</evidence>
<keyword evidence="2" id="KW-0808">Transferase</keyword>
<dbReference type="Proteomes" id="UP000183047">
    <property type="component" value="Unassembled WGS sequence"/>
</dbReference>
<dbReference type="Gene3D" id="3.40.50.2000">
    <property type="entry name" value="Glycogen Phosphorylase B"/>
    <property type="match status" value="2"/>
</dbReference>
<dbReference type="Pfam" id="PF00534">
    <property type="entry name" value="Glycos_transf_1"/>
    <property type="match status" value="1"/>
</dbReference>
<keyword evidence="3" id="KW-1185">Reference proteome</keyword>